<comment type="pathway">
    <text evidence="3">Isoprenoid biosynthesis; isopentenyl diphosphate biosynthesis via DXP pathway; isopentenyl diphosphate from 1-deoxy-D-xylulose 5-phosphate: step 2/6.</text>
</comment>
<organism evidence="4 5">
    <name type="scientific">Candidatus Cryptobacteroides merdipullorum</name>
    <dbReference type="NCBI Taxonomy" id="2840771"/>
    <lineage>
        <taxon>Bacteria</taxon>
        <taxon>Pseudomonadati</taxon>
        <taxon>Bacteroidota</taxon>
        <taxon>Bacteroidia</taxon>
        <taxon>Bacteroidales</taxon>
        <taxon>Candidatus Cryptobacteroides</taxon>
    </lineage>
</organism>
<proteinExistence type="inferred from homology"/>
<comment type="similarity">
    <text evidence="3">Belongs to the IspD/TarI cytidylyltransferase family. IspD subfamily.</text>
</comment>
<keyword evidence="3" id="KW-0414">Isoprene biosynthesis</keyword>
<dbReference type="PANTHER" id="PTHR32125:SF4">
    <property type="entry name" value="2-C-METHYL-D-ERYTHRITOL 4-PHOSPHATE CYTIDYLYLTRANSFERASE, CHLOROPLASTIC"/>
    <property type="match status" value="1"/>
</dbReference>
<dbReference type="SUPFAM" id="SSF53448">
    <property type="entry name" value="Nucleotide-diphospho-sugar transferases"/>
    <property type="match status" value="1"/>
</dbReference>
<reference evidence="4" key="1">
    <citation type="submission" date="2020-10" db="EMBL/GenBank/DDBJ databases">
        <authorList>
            <person name="Gilroy R."/>
        </authorList>
    </citation>
    <scope>NUCLEOTIDE SEQUENCE</scope>
    <source>
        <strain evidence="4">ChiHecec2B26-709</strain>
    </source>
</reference>
<keyword evidence="1 3" id="KW-0808">Transferase</keyword>
<dbReference type="EC" id="2.7.7.60" evidence="3"/>
<evidence type="ECO:0000256" key="1">
    <source>
        <dbReference type="ARBA" id="ARBA00022679"/>
    </source>
</evidence>
<sequence>MDRKIYAVVVAGGSGSRMGSEVPKQFLRLSGRPILRRTIENLVEAVPDIGIVTVLPRRFMQDWKRMCAEESFDCMQRLVEGGLTRFLSVRNALAKVPDGAIVAIHDGVRPFASPELFRRMLSMMSETTRALIPVVPVVDTLKSTDPEVPDPVRSSTVAVQTPQIFLSEDIKKAYDMPYDPSFTDDASVAARFGIPVAMTEGERFNIKITTPEDLVFGEAILSLKRL</sequence>
<feature type="site" description="Transition state stabilizer" evidence="3">
    <location>
        <position position="24"/>
    </location>
</feature>
<dbReference type="InterPro" id="IPR034683">
    <property type="entry name" value="IspD/TarI"/>
</dbReference>
<protein>
    <recommendedName>
        <fullName evidence="3">2-C-methyl-D-erythritol 4-phosphate cytidylyltransferase</fullName>
        <ecNumber evidence="3">2.7.7.60</ecNumber>
    </recommendedName>
    <alternativeName>
        <fullName evidence="3">4-diphosphocytidyl-2C-methyl-D-erythritol synthase</fullName>
    </alternativeName>
    <alternativeName>
        <fullName evidence="3">MEP cytidylyltransferase</fullName>
        <shortName evidence="3">MCT</shortName>
    </alternativeName>
</protein>
<dbReference type="PANTHER" id="PTHR32125">
    <property type="entry name" value="2-C-METHYL-D-ERYTHRITOL 4-PHOSPHATE CYTIDYLYLTRANSFERASE, CHLOROPLASTIC"/>
    <property type="match status" value="1"/>
</dbReference>
<feature type="site" description="Transition state stabilizer" evidence="3">
    <location>
        <position position="17"/>
    </location>
</feature>
<dbReference type="Gene3D" id="3.90.550.10">
    <property type="entry name" value="Spore Coat Polysaccharide Biosynthesis Protein SpsA, Chain A"/>
    <property type="match status" value="1"/>
</dbReference>
<dbReference type="Pfam" id="PF01128">
    <property type="entry name" value="IspD"/>
    <property type="match status" value="1"/>
</dbReference>
<gene>
    <name evidence="3 4" type="primary">ispD</name>
    <name evidence="4" type="ORF">IAC35_01080</name>
</gene>
<comment type="function">
    <text evidence="3">Catalyzes the formation of 4-diphosphocytidyl-2-C-methyl-D-erythritol from CTP and 2-C-methyl-D-erythritol 4-phosphate (MEP).</text>
</comment>
<dbReference type="GO" id="GO:0050518">
    <property type="term" value="F:2-C-methyl-D-erythritol 4-phosphate cytidylyltransferase activity"/>
    <property type="evidence" value="ECO:0007669"/>
    <property type="project" value="UniProtKB-UniRule"/>
</dbReference>
<comment type="catalytic activity">
    <reaction evidence="3">
        <text>2-C-methyl-D-erythritol 4-phosphate + CTP + H(+) = 4-CDP-2-C-methyl-D-erythritol + diphosphate</text>
        <dbReference type="Rhea" id="RHEA:13429"/>
        <dbReference type="ChEBI" id="CHEBI:15378"/>
        <dbReference type="ChEBI" id="CHEBI:33019"/>
        <dbReference type="ChEBI" id="CHEBI:37563"/>
        <dbReference type="ChEBI" id="CHEBI:57823"/>
        <dbReference type="ChEBI" id="CHEBI:58262"/>
        <dbReference type="EC" id="2.7.7.60"/>
    </reaction>
</comment>
<reference evidence="4" key="2">
    <citation type="journal article" date="2021" name="PeerJ">
        <title>Extensive microbial diversity within the chicken gut microbiome revealed by metagenomics and culture.</title>
        <authorList>
            <person name="Gilroy R."/>
            <person name="Ravi A."/>
            <person name="Getino M."/>
            <person name="Pursley I."/>
            <person name="Horton D.L."/>
            <person name="Alikhan N.F."/>
            <person name="Baker D."/>
            <person name="Gharbi K."/>
            <person name="Hall N."/>
            <person name="Watson M."/>
            <person name="Adriaenssens E.M."/>
            <person name="Foster-Nyarko E."/>
            <person name="Jarju S."/>
            <person name="Secka A."/>
            <person name="Antonio M."/>
            <person name="Oren A."/>
            <person name="Chaudhuri R.R."/>
            <person name="La Ragione R."/>
            <person name="Hildebrand F."/>
            <person name="Pallen M.J."/>
        </authorList>
    </citation>
    <scope>NUCLEOTIDE SEQUENCE</scope>
    <source>
        <strain evidence="4">ChiHecec2B26-709</strain>
    </source>
</reference>
<dbReference type="InterPro" id="IPR029044">
    <property type="entry name" value="Nucleotide-diphossugar_trans"/>
</dbReference>
<feature type="site" description="Positions MEP for the nucleophilic attack" evidence="3">
    <location>
        <position position="153"/>
    </location>
</feature>
<dbReference type="CDD" id="cd02516">
    <property type="entry name" value="CDP-ME_synthetase"/>
    <property type="match status" value="1"/>
</dbReference>
<dbReference type="AlphaFoldDB" id="A0A9D1KGX2"/>
<dbReference type="InterPro" id="IPR001228">
    <property type="entry name" value="IspD"/>
</dbReference>
<evidence type="ECO:0000313" key="5">
    <source>
        <dbReference type="Proteomes" id="UP000886881"/>
    </source>
</evidence>
<dbReference type="FunFam" id="3.90.550.10:FF:000003">
    <property type="entry name" value="2-C-methyl-D-erythritol 4-phosphate cytidylyltransferase"/>
    <property type="match status" value="1"/>
</dbReference>
<dbReference type="InterPro" id="IPR050088">
    <property type="entry name" value="IspD/TarI_cytidylyltransf_bact"/>
</dbReference>
<accession>A0A9D1KGX2</accession>
<dbReference type="GO" id="GO:0019288">
    <property type="term" value="P:isopentenyl diphosphate biosynthetic process, methylerythritol 4-phosphate pathway"/>
    <property type="evidence" value="ECO:0007669"/>
    <property type="project" value="UniProtKB-UniRule"/>
</dbReference>
<dbReference type="EMBL" id="DVLC01000022">
    <property type="protein sequence ID" value="HIT46432.1"/>
    <property type="molecule type" value="Genomic_DNA"/>
</dbReference>
<dbReference type="HAMAP" id="MF_00108">
    <property type="entry name" value="IspD"/>
    <property type="match status" value="1"/>
</dbReference>
<comment type="caution">
    <text evidence="4">The sequence shown here is derived from an EMBL/GenBank/DDBJ whole genome shotgun (WGS) entry which is preliminary data.</text>
</comment>
<evidence type="ECO:0000256" key="2">
    <source>
        <dbReference type="ARBA" id="ARBA00022695"/>
    </source>
</evidence>
<dbReference type="Proteomes" id="UP000886881">
    <property type="component" value="Unassembled WGS sequence"/>
</dbReference>
<feature type="site" description="Positions MEP for the nucleophilic attack" evidence="3">
    <location>
        <position position="207"/>
    </location>
</feature>
<evidence type="ECO:0000313" key="4">
    <source>
        <dbReference type="EMBL" id="HIT46432.1"/>
    </source>
</evidence>
<name>A0A9D1KGX2_9BACT</name>
<dbReference type="NCBIfam" id="TIGR00453">
    <property type="entry name" value="ispD"/>
    <property type="match status" value="1"/>
</dbReference>
<keyword evidence="2 3" id="KW-0548">Nucleotidyltransferase</keyword>
<evidence type="ECO:0000256" key="3">
    <source>
        <dbReference type="HAMAP-Rule" id="MF_00108"/>
    </source>
</evidence>